<proteinExistence type="predicted"/>
<organism evidence="1 2">
    <name type="scientific">Acanthocheilonema viteae</name>
    <name type="common">Filarial nematode worm</name>
    <name type="synonym">Dipetalonema viteae</name>
    <dbReference type="NCBI Taxonomy" id="6277"/>
    <lineage>
        <taxon>Eukaryota</taxon>
        <taxon>Metazoa</taxon>
        <taxon>Ecdysozoa</taxon>
        <taxon>Nematoda</taxon>
        <taxon>Chromadorea</taxon>
        <taxon>Rhabditida</taxon>
        <taxon>Spirurina</taxon>
        <taxon>Spiruromorpha</taxon>
        <taxon>Filarioidea</taxon>
        <taxon>Onchocercidae</taxon>
        <taxon>Acanthocheilonema</taxon>
    </lineage>
</organism>
<reference evidence="1 2" key="1">
    <citation type="submission" date="2018-08" db="EMBL/GenBank/DDBJ databases">
        <authorList>
            <person name="Laetsch R D."/>
            <person name="Stevens L."/>
            <person name="Kumar S."/>
            <person name="Blaxter L. M."/>
        </authorList>
    </citation>
    <scope>NUCLEOTIDE SEQUENCE [LARGE SCALE GENOMIC DNA]</scope>
</reference>
<name>A0A498SB90_ACAVI</name>
<evidence type="ECO:0000313" key="2">
    <source>
        <dbReference type="Proteomes" id="UP000276991"/>
    </source>
</evidence>
<sequence length="97" mass="10618">MRQYLYYLLLIIMGRSPSGPVSSLGIVLNRDSLAPVSSSVITLNKDPIVSSENLLFPAKASDQNPLGPVSALVMPLDRDRPNHSSIRFAEALDLFLH</sequence>
<dbReference type="EMBL" id="UPTC01000514">
    <property type="protein sequence ID" value="VBB29001.1"/>
    <property type="molecule type" value="Genomic_DNA"/>
</dbReference>
<keyword evidence="2" id="KW-1185">Reference proteome</keyword>
<evidence type="ECO:0000313" key="1">
    <source>
        <dbReference type="EMBL" id="VBB29001.1"/>
    </source>
</evidence>
<dbReference type="AlphaFoldDB" id="A0A498SB90"/>
<protein>
    <submittedName>
        <fullName evidence="1">Uncharacterized protein</fullName>
    </submittedName>
</protein>
<accession>A0A498SB90</accession>
<gene>
    <name evidence="1" type="ORF">NAV_LOCUS3810</name>
</gene>
<dbReference type="Proteomes" id="UP000276991">
    <property type="component" value="Unassembled WGS sequence"/>
</dbReference>